<evidence type="ECO:0000313" key="1">
    <source>
        <dbReference type="EMBL" id="MDQ9071387.1"/>
    </source>
</evidence>
<protein>
    <submittedName>
        <fullName evidence="1">Adenylate kinase</fullName>
    </submittedName>
</protein>
<name>A0AAW8JH74_9GAMM</name>
<dbReference type="Gene3D" id="3.40.50.300">
    <property type="entry name" value="P-loop containing nucleotide triphosphate hydrolases"/>
    <property type="match status" value="1"/>
</dbReference>
<reference evidence="1" key="1">
    <citation type="submission" date="2023-08" db="EMBL/GenBank/DDBJ databases">
        <title>Emergence of clinically-relevant ST2 carbapenem-resistant Acinetobacter baumannii strains in hospital sewages in Zhejiang, East of China.</title>
        <authorList>
            <person name="Kaichao C."/>
            <person name="Zhang R."/>
        </authorList>
    </citation>
    <scope>NUCLEOTIDE SEQUENCE</scope>
    <source>
        <strain evidence="1">M-SY-60</strain>
    </source>
</reference>
<proteinExistence type="predicted"/>
<keyword evidence="1" id="KW-0418">Kinase</keyword>
<dbReference type="InterPro" id="IPR027417">
    <property type="entry name" value="P-loop_NTPase"/>
</dbReference>
<dbReference type="SUPFAM" id="SSF52540">
    <property type="entry name" value="P-loop containing nucleoside triphosphate hydrolases"/>
    <property type="match status" value="1"/>
</dbReference>
<organism evidence="1 2">
    <name type="scientific">Acinetobacter gerneri</name>
    <dbReference type="NCBI Taxonomy" id="202952"/>
    <lineage>
        <taxon>Bacteria</taxon>
        <taxon>Pseudomonadati</taxon>
        <taxon>Pseudomonadota</taxon>
        <taxon>Gammaproteobacteria</taxon>
        <taxon>Moraxellales</taxon>
        <taxon>Moraxellaceae</taxon>
        <taxon>Acinetobacter</taxon>
    </lineage>
</organism>
<keyword evidence="1" id="KW-0808">Transferase</keyword>
<sequence>MKRINVVGTSAVGKTTFSRKLADKLDLKYIELDDLFWLNDWQESSDEDFFQKLQQKIENASNGYVIDGNYTRTTHIKWKEIDTVIWLDLPFSMNLFQSIKRAFKRSFYKENLWENSNNKESFSQLLSRDSIIWWMIKTHAKNRKKYLEMMGDPRYVHIQFIRLRSHAEMANFLNRF</sequence>
<dbReference type="PANTHER" id="PTHR37816:SF1">
    <property type="entry name" value="TOXIN"/>
    <property type="match status" value="1"/>
</dbReference>
<gene>
    <name evidence="1" type="ORF">RFH51_07960</name>
</gene>
<dbReference type="PANTHER" id="PTHR37816">
    <property type="entry name" value="YALI0E33011P"/>
    <property type="match status" value="1"/>
</dbReference>
<dbReference type="InterPro" id="IPR052922">
    <property type="entry name" value="Cytidylate_Kinase-2"/>
</dbReference>
<dbReference type="EMBL" id="JAVIDA010000008">
    <property type="protein sequence ID" value="MDQ9071387.1"/>
    <property type="molecule type" value="Genomic_DNA"/>
</dbReference>
<dbReference type="GO" id="GO:0016301">
    <property type="term" value="F:kinase activity"/>
    <property type="evidence" value="ECO:0007669"/>
    <property type="project" value="UniProtKB-KW"/>
</dbReference>
<dbReference type="Proteomes" id="UP001243195">
    <property type="component" value="Unassembled WGS sequence"/>
</dbReference>
<accession>A0AAW8JH74</accession>
<comment type="caution">
    <text evidence="1">The sequence shown here is derived from an EMBL/GenBank/DDBJ whole genome shotgun (WGS) entry which is preliminary data.</text>
</comment>
<dbReference type="RefSeq" id="WP_308955724.1">
    <property type="nucleotide sequence ID" value="NZ_DAMBEH010000027.1"/>
</dbReference>
<evidence type="ECO:0000313" key="2">
    <source>
        <dbReference type="Proteomes" id="UP001243195"/>
    </source>
</evidence>
<dbReference type="AlphaFoldDB" id="A0AAW8JH74"/>